<proteinExistence type="predicted"/>
<accession>A0A7E4UQ85</accession>
<feature type="region of interest" description="Disordered" evidence="1">
    <location>
        <begin position="1"/>
        <end position="188"/>
    </location>
</feature>
<feature type="compositionally biased region" description="Basic and acidic residues" evidence="1">
    <location>
        <begin position="83"/>
        <end position="94"/>
    </location>
</feature>
<name>A0A7E4UQ85_PANRE</name>
<feature type="compositionally biased region" description="Polar residues" evidence="1">
    <location>
        <begin position="73"/>
        <end position="82"/>
    </location>
</feature>
<dbReference type="Proteomes" id="UP000492821">
    <property type="component" value="Unassembled WGS sequence"/>
</dbReference>
<sequence>MCFRKKKQAQVSSDPKTVPSASLPVSNSKMVAVEVLPAGAGDKAVEPQPPCTTPHPPEPKTKSIDVGKGERTGGQTKSTTLHTVDDIKTTEQKSKLVSAQSHTKEAPQQKSAMSKPSQVPQSAVNKSKKGKPRNQASGDRAGGGSKRPDGANKDESEKFEEGEDKSREDPSIDDTLKGVGTEMPHFEG</sequence>
<reference evidence="2" key="1">
    <citation type="journal article" date="2013" name="Genetics">
        <title>The draft genome and transcriptome of Panagrellus redivivus are shaped by the harsh demands of a free-living lifestyle.</title>
        <authorList>
            <person name="Srinivasan J."/>
            <person name="Dillman A.R."/>
            <person name="Macchietto M.G."/>
            <person name="Heikkinen L."/>
            <person name="Lakso M."/>
            <person name="Fracchia K.M."/>
            <person name="Antoshechkin I."/>
            <person name="Mortazavi A."/>
            <person name="Wong G."/>
            <person name="Sternberg P.W."/>
        </authorList>
    </citation>
    <scope>NUCLEOTIDE SEQUENCE [LARGE SCALE GENOMIC DNA]</scope>
    <source>
        <strain evidence="2">MT8872</strain>
    </source>
</reference>
<dbReference type="WBParaSite" id="Pan_g1150.t1">
    <property type="protein sequence ID" value="Pan_g1150.t1"/>
    <property type="gene ID" value="Pan_g1150"/>
</dbReference>
<feature type="compositionally biased region" description="Basic and acidic residues" evidence="1">
    <location>
        <begin position="146"/>
        <end position="156"/>
    </location>
</feature>
<feature type="compositionally biased region" description="Basic and acidic residues" evidence="1">
    <location>
        <begin position="164"/>
        <end position="176"/>
    </location>
</feature>
<keyword evidence="2" id="KW-1185">Reference proteome</keyword>
<feature type="compositionally biased region" description="Basic and acidic residues" evidence="1">
    <location>
        <begin position="57"/>
        <end position="71"/>
    </location>
</feature>
<evidence type="ECO:0000313" key="3">
    <source>
        <dbReference type="WBParaSite" id="Pan_g1150.t1"/>
    </source>
</evidence>
<protein>
    <submittedName>
        <fullName evidence="3">PEST proteolytic signal-containing nuclear protein</fullName>
    </submittedName>
</protein>
<organism evidence="2 3">
    <name type="scientific">Panagrellus redivivus</name>
    <name type="common">Microworm</name>
    <dbReference type="NCBI Taxonomy" id="6233"/>
    <lineage>
        <taxon>Eukaryota</taxon>
        <taxon>Metazoa</taxon>
        <taxon>Ecdysozoa</taxon>
        <taxon>Nematoda</taxon>
        <taxon>Chromadorea</taxon>
        <taxon>Rhabditida</taxon>
        <taxon>Tylenchina</taxon>
        <taxon>Panagrolaimomorpha</taxon>
        <taxon>Panagrolaimoidea</taxon>
        <taxon>Panagrolaimidae</taxon>
        <taxon>Panagrellus</taxon>
    </lineage>
</organism>
<feature type="compositionally biased region" description="Polar residues" evidence="1">
    <location>
        <begin position="108"/>
        <end position="125"/>
    </location>
</feature>
<dbReference type="AlphaFoldDB" id="A0A7E4UQ85"/>
<feature type="compositionally biased region" description="Pro residues" evidence="1">
    <location>
        <begin position="47"/>
        <end position="56"/>
    </location>
</feature>
<evidence type="ECO:0000313" key="2">
    <source>
        <dbReference type="Proteomes" id="UP000492821"/>
    </source>
</evidence>
<reference evidence="3" key="2">
    <citation type="submission" date="2020-10" db="UniProtKB">
        <authorList>
            <consortium name="WormBaseParasite"/>
        </authorList>
    </citation>
    <scope>IDENTIFICATION</scope>
</reference>
<feature type="compositionally biased region" description="Polar residues" evidence="1">
    <location>
        <begin position="9"/>
        <end position="29"/>
    </location>
</feature>
<evidence type="ECO:0000256" key="1">
    <source>
        <dbReference type="SAM" id="MobiDB-lite"/>
    </source>
</evidence>